<evidence type="ECO:0000256" key="8">
    <source>
        <dbReference type="RuleBase" id="RU004106"/>
    </source>
</evidence>
<evidence type="ECO:0000256" key="9">
    <source>
        <dbReference type="RuleBase" id="RU004516"/>
    </source>
</evidence>
<accession>A0A8H5CDC0</accession>
<evidence type="ECO:0000256" key="5">
    <source>
        <dbReference type="ARBA" id="ARBA00022679"/>
    </source>
</evidence>
<comment type="caution">
    <text evidence="12">The sequence shown here is derived from an EMBL/GenBank/DDBJ whole genome shotgun (WGS) entry which is preliminary data.</text>
</comment>
<evidence type="ECO:0000256" key="10">
    <source>
        <dbReference type="RuleBase" id="RU004517"/>
    </source>
</evidence>
<dbReference type="EMBL" id="JAACJM010000182">
    <property type="protein sequence ID" value="KAF5339679.1"/>
    <property type="molecule type" value="Genomic_DNA"/>
</dbReference>
<evidence type="ECO:0000256" key="2">
    <source>
        <dbReference type="ARBA" id="ARBA00009320"/>
    </source>
</evidence>
<keyword evidence="3 10" id="KW-0032">Aminotransferase</keyword>
<dbReference type="InterPro" id="IPR005786">
    <property type="entry name" value="B_amino_transII"/>
</dbReference>
<evidence type="ECO:0000256" key="7">
    <source>
        <dbReference type="ARBA" id="ARBA00023304"/>
    </source>
</evidence>
<keyword evidence="7 10" id="KW-0100">Branched-chain amino acid biosynthesis</keyword>
<evidence type="ECO:0000256" key="3">
    <source>
        <dbReference type="ARBA" id="ARBA00022576"/>
    </source>
</evidence>
<feature type="region of interest" description="Disordered" evidence="11">
    <location>
        <begin position="418"/>
        <end position="438"/>
    </location>
</feature>
<comment type="cofactor">
    <cofactor evidence="1 9">
        <name>pyridoxal 5'-phosphate</name>
        <dbReference type="ChEBI" id="CHEBI:597326"/>
    </cofactor>
</comment>
<comment type="catalytic activity">
    <reaction evidence="10">
        <text>L-isoleucine + 2-oxoglutarate = (S)-3-methyl-2-oxopentanoate + L-glutamate</text>
        <dbReference type="Rhea" id="RHEA:24801"/>
        <dbReference type="ChEBI" id="CHEBI:16810"/>
        <dbReference type="ChEBI" id="CHEBI:29985"/>
        <dbReference type="ChEBI" id="CHEBI:35146"/>
        <dbReference type="ChEBI" id="CHEBI:58045"/>
        <dbReference type="EC" id="2.6.1.42"/>
    </reaction>
</comment>
<dbReference type="GO" id="GO:0004084">
    <property type="term" value="F:branched-chain-amino-acid transaminase activity"/>
    <property type="evidence" value="ECO:0007669"/>
    <property type="project" value="UniProtKB-EC"/>
</dbReference>
<gene>
    <name evidence="12" type="ORF">D9758_014907</name>
</gene>
<dbReference type="GO" id="GO:0005739">
    <property type="term" value="C:mitochondrion"/>
    <property type="evidence" value="ECO:0007669"/>
    <property type="project" value="TreeGrafter"/>
</dbReference>
<dbReference type="InterPro" id="IPR018300">
    <property type="entry name" value="Aminotrans_IV_CS"/>
</dbReference>
<dbReference type="Proteomes" id="UP000559256">
    <property type="component" value="Unassembled WGS sequence"/>
</dbReference>
<dbReference type="GO" id="GO:0009098">
    <property type="term" value="P:L-leucine biosynthetic process"/>
    <property type="evidence" value="ECO:0007669"/>
    <property type="project" value="TreeGrafter"/>
</dbReference>
<dbReference type="InterPro" id="IPR001544">
    <property type="entry name" value="Aminotrans_IV"/>
</dbReference>
<dbReference type="Gene3D" id="3.20.10.10">
    <property type="entry name" value="D-amino Acid Aminotransferase, subunit A, domain 2"/>
    <property type="match status" value="1"/>
</dbReference>
<dbReference type="Gene3D" id="3.30.470.10">
    <property type="match status" value="1"/>
</dbReference>
<evidence type="ECO:0000256" key="11">
    <source>
        <dbReference type="SAM" id="MobiDB-lite"/>
    </source>
</evidence>
<evidence type="ECO:0000313" key="13">
    <source>
        <dbReference type="Proteomes" id="UP000559256"/>
    </source>
</evidence>
<comment type="similarity">
    <text evidence="2 8">Belongs to the class-IV pyridoxal-phosphate-dependent aminotransferase family.</text>
</comment>
<name>A0A8H5CDC0_9AGAR</name>
<sequence>MPRVTRQFNGFILSPHYYANPTSTSSIAEMVIQNANAVNGKATAHPNPQLKDLDPATLKVSLSQKLQPLPALSTLKFGEVHTDHMLVASFDPKTGWSDPEIKPYAKVELDPMSSALQYATNCFEGMKAYLSPDGTPLLFRPNMNMSRLASSAHRLSLPPFSTSALLTLIKRLVVVEKRWIPSESGYSLYIRPTVIGTRSALGVAASDSALLYVICSPSGPSFPLSRRLGLPDGYIKPINLLAVSSHVRAWPGGTGGHKLGLNYSPGFLPLSHAVEIGWDQILWLRGDTVMEVGAMNFFVCLKRDDGDIDFLTPPLDGTILPGVTRASIMDIAKAHTSSLSSSSSTPNTTLDGLTSRLHVSEDPITLTTLIQWSREGKLTEAFGVGTAAILCPVGAIGFEGEESELPSTEAKDSVFTEAGASHPDGHIEPPSSLVDSKKSKVPGKELIKEGGKIALPVYEKGIGPIASALRERVLDIQEGRVPFAGFTTEESGQGVSWSVECV</sequence>
<dbReference type="OrthoDB" id="1732691at2759"/>
<dbReference type="SUPFAM" id="SSF56752">
    <property type="entry name" value="D-aminoacid aminotransferase-like PLP-dependent enzymes"/>
    <property type="match status" value="1"/>
</dbReference>
<keyword evidence="4 10" id="KW-0028">Amino-acid biosynthesis</keyword>
<keyword evidence="13" id="KW-1185">Reference proteome</keyword>
<dbReference type="AlphaFoldDB" id="A0A8H5CDC0"/>
<evidence type="ECO:0000313" key="12">
    <source>
        <dbReference type="EMBL" id="KAF5339679.1"/>
    </source>
</evidence>
<dbReference type="PROSITE" id="PS00770">
    <property type="entry name" value="AA_TRANSFER_CLASS_4"/>
    <property type="match status" value="1"/>
</dbReference>
<dbReference type="GO" id="GO:0009099">
    <property type="term" value="P:L-valine biosynthetic process"/>
    <property type="evidence" value="ECO:0007669"/>
    <property type="project" value="TreeGrafter"/>
</dbReference>
<comment type="catalytic activity">
    <reaction evidence="10">
        <text>L-leucine + 2-oxoglutarate = 4-methyl-2-oxopentanoate + L-glutamate</text>
        <dbReference type="Rhea" id="RHEA:18321"/>
        <dbReference type="ChEBI" id="CHEBI:16810"/>
        <dbReference type="ChEBI" id="CHEBI:17865"/>
        <dbReference type="ChEBI" id="CHEBI:29985"/>
        <dbReference type="ChEBI" id="CHEBI:57427"/>
        <dbReference type="EC" id="2.6.1.42"/>
    </reaction>
</comment>
<dbReference type="InterPro" id="IPR036038">
    <property type="entry name" value="Aminotransferase-like"/>
</dbReference>
<reference evidence="12 13" key="1">
    <citation type="journal article" date="2020" name="ISME J.">
        <title>Uncovering the hidden diversity of litter-decomposition mechanisms in mushroom-forming fungi.</title>
        <authorList>
            <person name="Floudas D."/>
            <person name="Bentzer J."/>
            <person name="Ahren D."/>
            <person name="Johansson T."/>
            <person name="Persson P."/>
            <person name="Tunlid A."/>
        </authorList>
    </citation>
    <scope>NUCLEOTIDE SEQUENCE [LARGE SCALE GENOMIC DNA]</scope>
    <source>
        <strain evidence="12 13">CBS 291.85</strain>
    </source>
</reference>
<proteinExistence type="inferred from homology"/>
<keyword evidence="6 9" id="KW-0663">Pyridoxal phosphate</keyword>
<evidence type="ECO:0000256" key="6">
    <source>
        <dbReference type="ARBA" id="ARBA00022898"/>
    </source>
</evidence>
<evidence type="ECO:0000256" key="1">
    <source>
        <dbReference type="ARBA" id="ARBA00001933"/>
    </source>
</evidence>
<keyword evidence="5 10" id="KW-0808">Transferase</keyword>
<dbReference type="EC" id="2.6.1.42" evidence="10"/>
<dbReference type="Pfam" id="PF01063">
    <property type="entry name" value="Aminotran_4"/>
    <property type="match status" value="1"/>
</dbReference>
<evidence type="ECO:0000256" key="4">
    <source>
        <dbReference type="ARBA" id="ARBA00022605"/>
    </source>
</evidence>
<dbReference type="PANTHER" id="PTHR11825">
    <property type="entry name" value="SUBGROUP IIII AMINOTRANSFERASE"/>
    <property type="match status" value="1"/>
</dbReference>
<comment type="catalytic activity">
    <reaction evidence="10">
        <text>L-valine + 2-oxoglutarate = 3-methyl-2-oxobutanoate + L-glutamate</text>
        <dbReference type="Rhea" id="RHEA:24813"/>
        <dbReference type="ChEBI" id="CHEBI:11851"/>
        <dbReference type="ChEBI" id="CHEBI:16810"/>
        <dbReference type="ChEBI" id="CHEBI:29985"/>
        <dbReference type="ChEBI" id="CHEBI:57762"/>
        <dbReference type="EC" id="2.6.1.42"/>
    </reaction>
</comment>
<protein>
    <recommendedName>
        <fullName evidence="10">Branched-chain-amino-acid aminotransferase</fullName>
        <ecNumber evidence="10">2.6.1.42</ecNumber>
    </recommendedName>
</protein>
<dbReference type="PANTHER" id="PTHR11825:SF44">
    <property type="entry name" value="BRANCHED-CHAIN-AMINO-ACID AMINOTRANSFERASE"/>
    <property type="match status" value="1"/>
</dbReference>
<dbReference type="InterPro" id="IPR043131">
    <property type="entry name" value="BCAT-like_N"/>
</dbReference>
<dbReference type="InterPro" id="IPR043132">
    <property type="entry name" value="BCAT-like_C"/>
</dbReference>
<organism evidence="12 13">
    <name type="scientific">Tetrapyrgos nigripes</name>
    <dbReference type="NCBI Taxonomy" id="182062"/>
    <lineage>
        <taxon>Eukaryota</taxon>
        <taxon>Fungi</taxon>
        <taxon>Dikarya</taxon>
        <taxon>Basidiomycota</taxon>
        <taxon>Agaricomycotina</taxon>
        <taxon>Agaricomycetes</taxon>
        <taxon>Agaricomycetidae</taxon>
        <taxon>Agaricales</taxon>
        <taxon>Marasmiineae</taxon>
        <taxon>Marasmiaceae</taxon>
        <taxon>Tetrapyrgos</taxon>
    </lineage>
</organism>